<reference evidence="2 3" key="1">
    <citation type="submission" date="2006-09" db="EMBL/GenBank/DDBJ databases">
        <authorList>
            <person name="Emerson D."/>
            <person name="Ferriera S."/>
            <person name="Johnson J."/>
            <person name="Kravitz S."/>
            <person name="Halpern A."/>
            <person name="Remington K."/>
            <person name="Beeson K."/>
            <person name="Tran B."/>
            <person name="Rogers Y.-H."/>
            <person name="Friedman R."/>
            <person name="Venter J.C."/>
        </authorList>
    </citation>
    <scope>NUCLEOTIDE SEQUENCE [LARGE SCALE GENOMIC DNA]</scope>
    <source>
        <strain evidence="2 3">PV-1</strain>
    </source>
</reference>
<dbReference type="STRING" id="314344.AL013_05195"/>
<dbReference type="eggNOG" id="COG0789">
    <property type="taxonomic scope" value="Bacteria"/>
</dbReference>
<name>Q0F233_9PROT</name>
<organism evidence="2 3">
    <name type="scientific">Mariprofundus ferrooxydans PV-1</name>
    <dbReference type="NCBI Taxonomy" id="314345"/>
    <lineage>
        <taxon>Bacteria</taxon>
        <taxon>Pseudomonadati</taxon>
        <taxon>Pseudomonadota</taxon>
        <taxon>Candidatius Mariprofundia</taxon>
        <taxon>Mariprofundales</taxon>
        <taxon>Mariprofundaceae</taxon>
        <taxon>Mariprofundus</taxon>
    </lineage>
</organism>
<feature type="domain" description="HTH merR-type" evidence="1">
    <location>
        <begin position="18"/>
        <end position="87"/>
    </location>
</feature>
<comment type="caution">
    <text evidence="2">The sequence shown here is derived from an EMBL/GenBank/DDBJ whole genome shotgun (WGS) entry which is preliminary data.</text>
</comment>
<dbReference type="Pfam" id="PF13591">
    <property type="entry name" value="MerR_2"/>
    <property type="match status" value="1"/>
</dbReference>
<dbReference type="GO" id="GO:0006355">
    <property type="term" value="P:regulation of DNA-templated transcription"/>
    <property type="evidence" value="ECO:0007669"/>
    <property type="project" value="InterPro"/>
</dbReference>
<dbReference type="Gene3D" id="1.10.1660.10">
    <property type="match status" value="1"/>
</dbReference>
<proteinExistence type="predicted"/>
<dbReference type="EMBL" id="AATS01000002">
    <property type="protein sequence ID" value="EAU55717.1"/>
    <property type="molecule type" value="Genomic_DNA"/>
</dbReference>
<dbReference type="AlphaFoldDB" id="Q0F233"/>
<dbReference type="InterPro" id="IPR009061">
    <property type="entry name" value="DNA-bd_dom_put_sf"/>
</dbReference>
<gene>
    <name evidence="2" type="ORF">SPV1_02177</name>
</gene>
<evidence type="ECO:0000313" key="3">
    <source>
        <dbReference type="Proteomes" id="UP000005297"/>
    </source>
</evidence>
<dbReference type="InParanoid" id="Q0F233"/>
<evidence type="ECO:0000259" key="1">
    <source>
        <dbReference type="SMART" id="SM00422"/>
    </source>
</evidence>
<dbReference type="InterPro" id="IPR000551">
    <property type="entry name" value="MerR-type_HTH_dom"/>
</dbReference>
<sequence length="102" mass="11375">MNNLTVLTGIIVEENDCFTLAELSRACDMPAEWILALVEEGVIEPVGSEDGHWQFSGRCLRRVRIIQRLESDLGLNLAGAALALELLEEVESLRNRIAVLER</sequence>
<accession>Q0F233</accession>
<dbReference type="Proteomes" id="UP000005297">
    <property type="component" value="Unassembled WGS sequence"/>
</dbReference>
<evidence type="ECO:0000313" key="2">
    <source>
        <dbReference type="EMBL" id="EAU55717.1"/>
    </source>
</evidence>
<dbReference type="SUPFAM" id="SSF46955">
    <property type="entry name" value="Putative DNA-binding domain"/>
    <property type="match status" value="1"/>
</dbReference>
<dbReference type="SMART" id="SM00422">
    <property type="entry name" value="HTH_MERR"/>
    <property type="match status" value="1"/>
</dbReference>
<dbReference type="RefSeq" id="WP_009850736.1">
    <property type="nucleotide sequence ID" value="NZ_DS022295.1"/>
</dbReference>
<protein>
    <submittedName>
        <fullName evidence="2">Bacterial regulatory proteins, MerR family</fullName>
    </submittedName>
</protein>
<dbReference type="HOGENOM" id="CLU_144710_3_0_0"/>
<keyword evidence="3" id="KW-1185">Reference proteome</keyword>
<dbReference type="OrthoDB" id="9799091at2"/>
<dbReference type="GO" id="GO:0003677">
    <property type="term" value="F:DNA binding"/>
    <property type="evidence" value="ECO:0007669"/>
    <property type="project" value="InterPro"/>
</dbReference>